<comment type="caution">
    <text evidence="1">The sequence shown here is derived from an EMBL/GenBank/DDBJ whole genome shotgun (WGS) entry which is preliminary data.</text>
</comment>
<protein>
    <submittedName>
        <fullName evidence="1">Uncharacterized protein</fullName>
    </submittedName>
</protein>
<proteinExistence type="predicted"/>
<sequence>MKSPCNLPRLADNSDTHPRPHMHAIPHSDRAGHQLQAPRRASDGPTPLGTNSTPTGFWKAKQLATETASTMSTADITEPLSLDEQKDKHERDAIASWEKSWHEGPRTSLAYRTALTRPPDGKPHPTAIAQKRPTKADSDKRNNNSNGNNNTEQHDKFPRHITSTFYRFITGHAFTGEYTQRFHTRHTTEQVECQCGEPVQRVEHVLLACPLFDDARRRHFSARGRP</sequence>
<dbReference type="Proteomes" id="UP001207468">
    <property type="component" value="Unassembled WGS sequence"/>
</dbReference>
<name>A0ACC0TU24_9AGAM</name>
<accession>A0ACC0TU24</accession>
<reference evidence="1" key="1">
    <citation type="submission" date="2021-03" db="EMBL/GenBank/DDBJ databases">
        <title>Evolutionary priming and transition to the ectomycorrhizal habit in an iconic lineage of mushroom-forming fungi: is preadaptation a requirement?</title>
        <authorList>
            <consortium name="DOE Joint Genome Institute"/>
            <person name="Looney B.P."/>
            <person name="Miyauchi S."/>
            <person name="Morin E."/>
            <person name="Drula E."/>
            <person name="Courty P.E."/>
            <person name="Chicoki N."/>
            <person name="Fauchery L."/>
            <person name="Kohler A."/>
            <person name="Kuo A."/>
            <person name="LaButti K."/>
            <person name="Pangilinan J."/>
            <person name="Lipzen A."/>
            <person name="Riley R."/>
            <person name="Andreopoulos W."/>
            <person name="He G."/>
            <person name="Johnson J."/>
            <person name="Barry K.W."/>
            <person name="Grigoriev I.V."/>
            <person name="Nagy L."/>
            <person name="Hibbett D."/>
            <person name="Henrissat B."/>
            <person name="Matheny P.B."/>
            <person name="Labbe J."/>
            <person name="Martin A.F."/>
        </authorList>
    </citation>
    <scope>NUCLEOTIDE SEQUENCE</scope>
    <source>
        <strain evidence="1">BPL698</strain>
    </source>
</reference>
<evidence type="ECO:0000313" key="1">
    <source>
        <dbReference type="EMBL" id="KAI9448965.1"/>
    </source>
</evidence>
<evidence type="ECO:0000313" key="2">
    <source>
        <dbReference type="Proteomes" id="UP001207468"/>
    </source>
</evidence>
<gene>
    <name evidence="1" type="ORF">F5148DRAFT_1248903</name>
</gene>
<keyword evidence="2" id="KW-1185">Reference proteome</keyword>
<organism evidence="1 2">
    <name type="scientific">Russula earlei</name>
    <dbReference type="NCBI Taxonomy" id="71964"/>
    <lineage>
        <taxon>Eukaryota</taxon>
        <taxon>Fungi</taxon>
        <taxon>Dikarya</taxon>
        <taxon>Basidiomycota</taxon>
        <taxon>Agaricomycotina</taxon>
        <taxon>Agaricomycetes</taxon>
        <taxon>Russulales</taxon>
        <taxon>Russulaceae</taxon>
        <taxon>Russula</taxon>
    </lineage>
</organism>
<dbReference type="EMBL" id="JAGFNK010000542">
    <property type="protein sequence ID" value="KAI9448965.1"/>
    <property type="molecule type" value="Genomic_DNA"/>
</dbReference>